<dbReference type="AlphaFoldDB" id="A0A5N5UAX3"/>
<name>A0A5N5UAX3_9EURY</name>
<evidence type="ECO:0000256" key="1">
    <source>
        <dbReference type="SAM" id="Phobius"/>
    </source>
</evidence>
<protein>
    <submittedName>
        <fullName evidence="2">Uncharacterized protein</fullName>
    </submittedName>
</protein>
<evidence type="ECO:0000313" key="6">
    <source>
        <dbReference type="Proteomes" id="UP000326302"/>
    </source>
</evidence>
<dbReference type="RefSeq" id="WP_152119902.1">
    <property type="nucleotide sequence ID" value="NZ_QJOW01000002.1"/>
</dbReference>
<evidence type="ECO:0000313" key="3">
    <source>
        <dbReference type="EMBL" id="KAB7517019.1"/>
    </source>
</evidence>
<accession>A0A5N5UMI9</accession>
<comment type="caution">
    <text evidence="2">The sequence shown here is derived from an EMBL/GenBank/DDBJ whole genome shotgun (WGS) entry which is preliminary data.</text>
</comment>
<dbReference type="Proteomes" id="UP000326302">
    <property type="component" value="Unassembled WGS sequence"/>
</dbReference>
<keyword evidence="7" id="KW-1185">Reference proteome</keyword>
<dbReference type="OrthoDB" id="383468at2157"/>
<feature type="transmembrane region" description="Helical" evidence="1">
    <location>
        <begin position="99"/>
        <end position="123"/>
    </location>
</feature>
<evidence type="ECO:0000313" key="5">
    <source>
        <dbReference type="Proteomes" id="UP000326207"/>
    </source>
</evidence>
<evidence type="ECO:0000313" key="7">
    <source>
        <dbReference type="Proteomes" id="UP000326865"/>
    </source>
</evidence>
<keyword evidence="1" id="KW-1133">Transmembrane helix</keyword>
<dbReference type="EMBL" id="QJOW01000002">
    <property type="protein sequence ID" value="KAB7517019.1"/>
    <property type="molecule type" value="Genomic_DNA"/>
</dbReference>
<dbReference type="Proteomes" id="UP000326865">
    <property type="component" value="Unassembled WGS sequence"/>
</dbReference>
<keyword evidence="1" id="KW-0812">Transmembrane</keyword>
<feature type="transmembrane region" description="Helical" evidence="1">
    <location>
        <begin position="61"/>
        <end position="87"/>
    </location>
</feature>
<proteinExistence type="predicted"/>
<evidence type="ECO:0000313" key="2">
    <source>
        <dbReference type="EMBL" id="KAB7515766.1"/>
    </source>
</evidence>
<feature type="transmembrane region" description="Helical" evidence="1">
    <location>
        <begin position="143"/>
        <end position="161"/>
    </location>
</feature>
<dbReference type="EMBL" id="QMDY01000001">
    <property type="protein sequence ID" value="KAB7519853.1"/>
    <property type="molecule type" value="Genomic_DNA"/>
</dbReference>
<evidence type="ECO:0000313" key="4">
    <source>
        <dbReference type="EMBL" id="KAB7519853.1"/>
    </source>
</evidence>
<organism evidence="2 7">
    <name type="scientific">Halosegnis rubeus</name>
    <dbReference type="NCBI Taxonomy" id="2212850"/>
    <lineage>
        <taxon>Archaea</taxon>
        <taxon>Methanobacteriati</taxon>
        <taxon>Methanobacteriota</taxon>
        <taxon>Stenosarchaea group</taxon>
        <taxon>Halobacteria</taxon>
        <taxon>Halobacteriales</taxon>
        <taxon>Natronomonadaceae</taxon>
        <taxon>Halosegnis</taxon>
    </lineage>
</organism>
<dbReference type="Proteomes" id="UP000326207">
    <property type="component" value="Unassembled WGS sequence"/>
</dbReference>
<keyword evidence="1" id="KW-0472">Membrane</keyword>
<reference evidence="5 6" key="1">
    <citation type="submission" date="2019-10" db="EMBL/GenBank/DDBJ databases">
        <title>Unraveling microbial dark matter from salterns through culturing: the case of the genus Halosegnis.</title>
        <authorList>
            <person name="Duran-Viseras A."/>
            <person name="Andrei A.-S."/>
            <person name="Vera-Gargallo B."/>
            <person name="Ghai R."/>
            <person name="Sanchez-Porro C."/>
            <person name="Ventosa A."/>
        </authorList>
    </citation>
    <scope>NUCLEOTIDE SEQUENCE [LARGE SCALE GENOMIC DNA]</scope>
    <source>
        <strain evidence="3 6">F17-44</strain>
        <strain evidence="2 7">F18-79</strain>
        <strain evidence="4 5">F19-13</strain>
    </source>
</reference>
<accession>A0A5N5UFF5</accession>
<gene>
    <name evidence="2" type="ORF">DM867_01065</name>
    <name evidence="3" type="ORF">DMP03_06575</name>
    <name evidence="4" type="ORF">DP108_00955</name>
</gene>
<sequence length="164" mass="16359">MSHDEPADRRESAPDAGSDIPIRPRPLAVILAVFAILGVGIGLTGYLMIGALGGGDSQLFSGLFVLVVILFAALVGPVVAVAVTLHVDESLGDAIGPASATAAVGNFVGFLVMGLLVVLILSLRLSGGGGGGSLDVGSYVPTLVQAGFPSLLVAVAVTALTRRT</sequence>
<dbReference type="EMBL" id="QKKZ01000001">
    <property type="protein sequence ID" value="KAB7515766.1"/>
    <property type="molecule type" value="Genomic_DNA"/>
</dbReference>
<accession>A0A5N5UAX3</accession>
<feature type="transmembrane region" description="Helical" evidence="1">
    <location>
        <begin position="27"/>
        <end position="49"/>
    </location>
</feature>